<keyword evidence="1" id="KW-1133">Transmembrane helix</keyword>
<keyword evidence="4" id="KW-1185">Reference proteome</keyword>
<dbReference type="Pfam" id="PF09608">
    <property type="entry name" value="Alph_Pro_TM"/>
    <property type="match status" value="1"/>
</dbReference>
<evidence type="ECO:0000313" key="3">
    <source>
        <dbReference type="EMBL" id="MFC4348802.1"/>
    </source>
</evidence>
<dbReference type="InterPro" id="IPR019088">
    <property type="entry name" value="CHP02186-rel_TM"/>
</dbReference>
<sequence length="255" mass="27825">MAIRKAMALMLLLGLALVPSSSAHALVTDLSNKRIEIRYSFSGAELILFGAVGSTNIDVRQEDYDVVIVVRGPEAPAVVRKKARVGAIWVNADDMRFPSAPGYYAVAATRPLNEIANPVAFASYGIGFHNLPLVADSGNGLMMPDPEFREALFRLRSGDGLYRQEKDEVAIIGQGLFRTNVHLPANVPVGEFIVETFIFQHGSMRSRNRISLTVDKEGFERAAYNFAHGYPFWYGIVAVIVALAAGWLAGVLGKK</sequence>
<dbReference type="RefSeq" id="WP_068143368.1">
    <property type="nucleotide sequence ID" value="NZ_JBHSCR010000014.1"/>
</dbReference>
<gene>
    <name evidence="3" type="ORF">ACFO5Q_13190</name>
</gene>
<name>A0ABV8UC70_9PROT</name>
<keyword evidence="2" id="KW-0732">Signal</keyword>
<organism evidence="3 4">
    <name type="scientific">Kordiimonas lipolytica</name>
    <dbReference type="NCBI Taxonomy" id="1662421"/>
    <lineage>
        <taxon>Bacteria</taxon>
        <taxon>Pseudomonadati</taxon>
        <taxon>Pseudomonadota</taxon>
        <taxon>Alphaproteobacteria</taxon>
        <taxon>Kordiimonadales</taxon>
        <taxon>Kordiimonadaceae</taxon>
        <taxon>Kordiimonas</taxon>
    </lineage>
</organism>
<feature type="transmembrane region" description="Helical" evidence="1">
    <location>
        <begin position="232"/>
        <end position="252"/>
    </location>
</feature>
<feature type="signal peptide" evidence="2">
    <location>
        <begin position="1"/>
        <end position="25"/>
    </location>
</feature>
<comment type="caution">
    <text evidence="3">The sequence shown here is derived from an EMBL/GenBank/DDBJ whole genome shotgun (WGS) entry which is preliminary data.</text>
</comment>
<evidence type="ECO:0000256" key="2">
    <source>
        <dbReference type="SAM" id="SignalP"/>
    </source>
</evidence>
<evidence type="ECO:0000313" key="4">
    <source>
        <dbReference type="Proteomes" id="UP001595776"/>
    </source>
</evidence>
<keyword evidence="1" id="KW-0812">Transmembrane</keyword>
<protein>
    <submittedName>
        <fullName evidence="3">TIGR02186 family protein</fullName>
    </submittedName>
</protein>
<evidence type="ECO:0000256" key="1">
    <source>
        <dbReference type="SAM" id="Phobius"/>
    </source>
</evidence>
<dbReference type="EMBL" id="JBHSCR010000014">
    <property type="protein sequence ID" value="MFC4348802.1"/>
    <property type="molecule type" value="Genomic_DNA"/>
</dbReference>
<dbReference type="Proteomes" id="UP001595776">
    <property type="component" value="Unassembled WGS sequence"/>
</dbReference>
<accession>A0ABV8UC70</accession>
<keyword evidence="1" id="KW-0472">Membrane</keyword>
<feature type="chain" id="PRO_5045770417" evidence="2">
    <location>
        <begin position="26"/>
        <end position="255"/>
    </location>
</feature>
<reference evidence="4" key="1">
    <citation type="journal article" date="2019" name="Int. J. Syst. Evol. Microbiol.">
        <title>The Global Catalogue of Microorganisms (GCM) 10K type strain sequencing project: providing services to taxonomists for standard genome sequencing and annotation.</title>
        <authorList>
            <consortium name="The Broad Institute Genomics Platform"/>
            <consortium name="The Broad Institute Genome Sequencing Center for Infectious Disease"/>
            <person name="Wu L."/>
            <person name="Ma J."/>
        </authorList>
    </citation>
    <scope>NUCLEOTIDE SEQUENCE [LARGE SCALE GENOMIC DNA]</scope>
    <source>
        <strain evidence="4">CGMCC 1.15304</strain>
    </source>
</reference>
<proteinExistence type="predicted"/>